<proteinExistence type="predicted"/>
<evidence type="ECO:0000313" key="2">
    <source>
        <dbReference type="Proteomes" id="UP000243924"/>
    </source>
</evidence>
<dbReference type="AlphaFoldDB" id="A0A1H2G886"/>
<evidence type="ECO:0000313" key="1">
    <source>
        <dbReference type="EMBL" id="SDU15833.1"/>
    </source>
</evidence>
<organism evidence="1 2">
    <name type="scientific">Halopseudomonas salegens</name>
    <dbReference type="NCBI Taxonomy" id="1434072"/>
    <lineage>
        <taxon>Bacteria</taxon>
        <taxon>Pseudomonadati</taxon>
        <taxon>Pseudomonadota</taxon>
        <taxon>Gammaproteobacteria</taxon>
        <taxon>Pseudomonadales</taxon>
        <taxon>Pseudomonadaceae</taxon>
        <taxon>Halopseudomonas</taxon>
    </lineage>
</organism>
<dbReference type="EMBL" id="LT629787">
    <property type="protein sequence ID" value="SDU15833.1"/>
    <property type="molecule type" value="Genomic_DNA"/>
</dbReference>
<dbReference type="Proteomes" id="UP000243924">
    <property type="component" value="Chromosome I"/>
</dbReference>
<protein>
    <submittedName>
        <fullName evidence="1">Uncharacterized protein</fullName>
    </submittedName>
</protein>
<reference evidence="2" key="1">
    <citation type="submission" date="2016-10" db="EMBL/GenBank/DDBJ databases">
        <authorList>
            <person name="Varghese N."/>
            <person name="Submissions S."/>
        </authorList>
    </citation>
    <scope>NUCLEOTIDE SEQUENCE [LARGE SCALE GENOMIC DNA]</scope>
    <source>
        <strain evidence="2">CECT 8338</strain>
    </source>
</reference>
<gene>
    <name evidence="1" type="ORF">SAMN05216210_2114</name>
</gene>
<sequence length="142" mass="16058">MTPVQIQQLFPGAQPPGIQGSLYGGAKELLAVPDVEIAGNTFVASFFFKDNGLTQVMLKLTGEETTDGMERAYVSLYGAFRAKYCDEELTTMNTAFMRTMTTEWLPEGRRVILRYFECRDCISDLSIVYQVRLPSREELNNH</sequence>
<name>A0A1H2G886_9GAMM</name>
<keyword evidence="2" id="KW-1185">Reference proteome</keyword>
<accession>A0A1H2G886</accession>